<keyword evidence="1" id="KW-0175">Coiled coil</keyword>
<dbReference type="AlphaFoldDB" id="A0A1I2ZSQ1"/>
<feature type="transmembrane region" description="Helical" evidence="2">
    <location>
        <begin position="20"/>
        <end position="44"/>
    </location>
</feature>
<evidence type="ECO:0000256" key="1">
    <source>
        <dbReference type="SAM" id="Coils"/>
    </source>
</evidence>
<sequence>MADLDIPRGSDRSYVDWAAVFAGTVVSAGVAVVFATFAAGLGLGSISVGTDGGISLGWLIVTAFFAVVSLVAANLLGGYIAGRMRRPVEAATSDEVAVRDGINGLAVWGLGIVVSAVLATTAVTGGLRAAGAAAETAVQATGAAVGGIAQGAGQLAGGVISGAGQAVGGVVQGVGQAAAPALEDAMPAGMQSNPLDYITDTLLRPDGQNPMTTLQQDAEANATETQRQMVGIFANLIRTGEISDQDRAYLRQQVAVRTGLSEQEVDARVDEAVNRAQAIRQEAEKKVEEAKAQAEQLKVEAEQRLEEAKQQAADAAEKARVTGILTAFLLAASALVAAAAACIGAVNGGRDRDNGRVWGGLSYRR</sequence>
<proteinExistence type="predicted"/>
<feature type="coiled-coil region" evidence="1">
    <location>
        <begin position="262"/>
        <end position="322"/>
    </location>
</feature>
<keyword evidence="2" id="KW-1133">Transmembrane helix</keyword>
<feature type="transmembrane region" description="Helical" evidence="2">
    <location>
        <begin position="56"/>
        <end position="81"/>
    </location>
</feature>
<evidence type="ECO:0000313" key="4">
    <source>
        <dbReference type="Proteomes" id="UP000183635"/>
    </source>
</evidence>
<dbReference type="STRING" id="34004.SAMN04488021_11059"/>
<gene>
    <name evidence="3" type="ORF">SAMN04488021_11059</name>
</gene>
<feature type="transmembrane region" description="Helical" evidence="2">
    <location>
        <begin position="324"/>
        <end position="346"/>
    </location>
</feature>
<protein>
    <recommendedName>
        <fullName evidence="5">ATP synthase F0 subunit B</fullName>
    </recommendedName>
</protein>
<dbReference type="RefSeq" id="WP_074967040.1">
    <property type="nucleotide sequence ID" value="NZ_CBCRYP010000014.1"/>
</dbReference>
<organism evidence="3 4">
    <name type="scientific">Paracoccus aminovorans</name>
    <dbReference type="NCBI Taxonomy" id="34004"/>
    <lineage>
        <taxon>Bacteria</taxon>
        <taxon>Pseudomonadati</taxon>
        <taxon>Pseudomonadota</taxon>
        <taxon>Alphaproteobacteria</taxon>
        <taxon>Rhodobacterales</taxon>
        <taxon>Paracoccaceae</taxon>
        <taxon>Paracoccus</taxon>
    </lineage>
</organism>
<evidence type="ECO:0008006" key="5">
    <source>
        <dbReference type="Google" id="ProtNLM"/>
    </source>
</evidence>
<evidence type="ECO:0000313" key="3">
    <source>
        <dbReference type="EMBL" id="SFH40645.1"/>
    </source>
</evidence>
<dbReference type="Proteomes" id="UP000183635">
    <property type="component" value="Unassembled WGS sequence"/>
</dbReference>
<keyword evidence="2" id="KW-0472">Membrane</keyword>
<evidence type="ECO:0000256" key="2">
    <source>
        <dbReference type="SAM" id="Phobius"/>
    </source>
</evidence>
<feature type="transmembrane region" description="Helical" evidence="2">
    <location>
        <begin position="101"/>
        <end position="123"/>
    </location>
</feature>
<dbReference type="EMBL" id="FOPU01000010">
    <property type="protein sequence ID" value="SFH40645.1"/>
    <property type="molecule type" value="Genomic_DNA"/>
</dbReference>
<keyword evidence="4" id="KW-1185">Reference proteome</keyword>
<accession>A0A1I2ZSQ1</accession>
<keyword evidence="2" id="KW-0812">Transmembrane</keyword>
<name>A0A1I2ZSQ1_9RHOB</name>
<reference evidence="3 4" key="1">
    <citation type="submission" date="2016-10" db="EMBL/GenBank/DDBJ databases">
        <authorList>
            <person name="de Groot N.N."/>
        </authorList>
    </citation>
    <scope>NUCLEOTIDE SEQUENCE [LARGE SCALE GENOMIC DNA]</scope>
    <source>
        <strain evidence="3 4">DSM 8537</strain>
    </source>
</reference>